<gene>
    <name evidence="2" type="ORF">RFULGI_LOCUS6418</name>
</gene>
<dbReference type="PANTHER" id="PTHR24416">
    <property type="entry name" value="TYROSINE-PROTEIN KINASE RECEPTOR"/>
    <property type="match status" value="1"/>
</dbReference>
<proteinExistence type="predicted"/>
<dbReference type="InterPro" id="IPR011009">
    <property type="entry name" value="Kinase-like_dom_sf"/>
</dbReference>
<dbReference type="GO" id="GO:0004714">
    <property type="term" value="F:transmembrane receptor protein tyrosine kinase activity"/>
    <property type="evidence" value="ECO:0007669"/>
    <property type="project" value="TreeGrafter"/>
</dbReference>
<keyword evidence="3" id="KW-1185">Reference proteome</keyword>
<dbReference type="GO" id="GO:0005886">
    <property type="term" value="C:plasma membrane"/>
    <property type="evidence" value="ECO:0007669"/>
    <property type="project" value="TreeGrafter"/>
</dbReference>
<dbReference type="Proteomes" id="UP000789396">
    <property type="component" value="Unassembled WGS sequence"/>
</dbReference>
<dbReference type="SUPFAM" id="SSF56112">
    <property type="entry name" value="Protein kinase-like (PK-like)"/>
    <property type="match status" value="1"/>
</dbReference>
<dbReference type="GO" id="GO:0043235">
    <property type="term" value="C:receptor complex"/>
    <property type="evidence" value="ECO:0007669"/>
    <property type="project" value="TreeGrafter"/>
</dbReference>
<comment type="caution">
    <text evidence="2">The sequence shown here is derived from an EMBL/GenBank/DDBJ whole genome shotgun (WGS) entry which is preliminary data.</text>
</comment>
<dbReference type="InterPro" id="IPR000719">
    <property type="entry name" value="Prot_kinase_dom"/>
</dbReference>
<protein>
    <submittedName>
        <fullName evidence="2">16472_t:CDS:1</fullName>
    </submittedName>
</protein>
<dbReference type="Pfam" id="PF07714">
    <property type="entry name" value="PK_Tyr_Ser-Thr"/>
    <property type="match status" value="1"/>
</dbReference>
<sequence length="153" mass="18025">MIKEQHIDSVDYKEFEDQEYVNSGNSGIIMKVSWTTKSKIVILKQIVPDEIMTESENQELIKEIKAFHSIKVREQSAINEIGCRNIIECFGVSRLNEEEPFLLVLEYADLGCLRDYLYKHRDNLMWEQKINIARQVTCGLHFLHKNEILHRDL</sequence>
<accession>A0A9N9C9W2</accession>
<dbReference type="AlphaFoldDB" id="A0A9N9C9W2"/>
<feature type="domain" description="Protein kinase" evidence="1">
    <location>
        <begin position="15"/>
        <end position="153"/>
    </location>
</feature>
<dbReference type="Gene3D" id="1.10.510.10">
    <property type="entry name" value="Transferase(Phosphotransferase) domain 1"/>
    <property type="match status" value="1"/>
</dbReference>
<feature type="non-terminal residue" evidence="2">
    <location>
        <position position="1"/>
    </location>
</feature>
<reference evidence="2" key="1">
    <citation type="submission" date="2021-06" db="EMBL/GenBank/DDBJ databases">
        <authorList>
            <person name="Kallberg Y."/>
            <person name="Tangrot J."/>
            <person name="Rosling A."/>
        </authorList>
    </citation>
    <scope>NUCLEOTIDE SEQUENCE</scope>
    <source>
        <strain evidence="2">IN212</strain>
    </source>
</reference>
<name>A0A9N9C9W2_9GLOM</name>
<dbReference type="InterPro" id="IPR001245">
    <property type="entry name" value="Ser-Thr/Tyr_kinase_cat_dom"/>
</dbReference>
<dbReference type="InterPro" id="IPR050122">
    <property type="entry name" value="RTK"/>
</dbReference>
<dbReference type="GO" id="GO:0007169">
    <property type="term" value="P:cell surface receptor protein tyrosine kinase signaling pathway"/>
    <property type="evidence" value="ECO:0007669"/>
    <property type="project" value="TreeGrafter"/>
</dbReference>
<dbReference type="PROSITE" id="PS50011">
    <property type="entry name" value="PROTEIN_KINASE_DOM"/>
    <property type="match status" value="1"/>
</dbReference>
<organism evidence="2 3">
    <name type="scientific">Racocetra fulgida</name>
    <dbReference type="NCBI Taxonomy" id="60492"/>
    <lineage>
        <taxon>Eukaryota</taxon>
        <taxon>Fungi</taxon>
        <taxon>Fungi incertae sedis</taxon>
        <taxon>Mucoromycota</taxon>
        <taxon>Glomeromycotina</taxon>
        <taxon>Glomeromycetes</taxon>
        <taxon>Diversisporales</taxon>
        <taxon>Gigasporaceae</taxon>
        <taxon>Racocetra</taxon>
    </lineage>
</organism>
<dbReference type="OrthoDB" id="10261027at2759"/>
<dbReference type="EMBL" id="CAJVPZ010008238">
    <property type="protein sequence ID" value="CAG8595908.1"/>
    <property type="molecule type" value="Genomic_DNA"/>
</dbReference>
<dbReference type="GO" id="GO:0005524">
    <property type="term" value="F:ATP binding"/>
    <property type="evidence" value="ECO:0007669"/>
    <property type="project" value="InterPro"/>
</dbReference>
<evidence type="ECO:0000259" key="1">
    <source>
        <dbReference type="PROSITE" id="PS50011"/>
    </source>
</evidence>
<evidence type="ECO:0000313" key="2">
    <source>
        <dbReference type="EMBL" id="CAG8595908.1"/>
    </source>
</evidence>
<evidence type="ECO:0000313" key="3">
    <source>
        <dbReference type="Proteomes" id="UP000789396"/>
    </source>
</evidence>
<dbReference type="PANTHER" id="PTHR24416:SF611">
    <property type="entry name" value="TYROSINE-PROTEIN KINASE TRANSMEMBRANE RECEPTOR ROR"/>
    <property type="match status" value="1"/>
</dbReference>